<dbReference type="AlphaFoldDB" id="A0AAX6HEK2"/>
<comment type="caution">
    <text evidence="2">The sequence shown here is derived from an EMBL/GenBank/DDBJ whole genome shotgun (WGS) entry which is preliminary data.</text>
</comment>
<proteinExistence type="predicted"/>
<feature type="region of interest" description="Disordered" evidence="1">
    <location>
        <begin position="1"/>
        <end position="23"/>
    </location>
</feature>
<name>A0AAX6HEK2_IRIPA</name>
<reference evidence="2" key="2">
    <citation type="submission" date="2023-04" db="EMBL/GenBank/DDBJ databases">
        <authorList>
            <person name="Bruccoleri R.E."/>
            <person name="Oakeley E.J."/>
            <person name="Faust A.-M."/>
            <person name="Dessus-Babus S."/>
            <person name="Altorfer M."/>
            <person name="Burckhardt D."/>
            <person name="Oertli M."/>
            <person name="Naumann U."/>
            <person name="Petersen F."/>
            <person name="Wong J."/>
        </authorList>
    </citation>
    <scope>NUCLEOTIDE SEQUENCE</scope>
    <source>
        <strain evidence="2">GSM-AAB239-AS_SAM_17_03QT</strain>
        <tissue evidence="2">Leaf</tissue>
    </source>
</reference>
<evidence type="ECO:0000313" key="2">
    <source>
        <dbReference type="EMBL" id="KAJ6839446.1"/>
    </source>
</evidence>
<dbReference type="EMBL" id="JANAVB010009999">
    <property type="protein sequence ID" value="KAJ6839446.1"/>
    <property type="molecule type" value="Genomic_DNA"/>
</dbReference>
<evidence type="ECO:0000256" key="1">
    <source>
        <dbReference type="SAM" id="MobiDB-lite"/>
    </source>
</evidence>
<protein>
    <submittedName>
        <fullName evidence="2">Uncharacterized protein</fullName>
    </submittedName>
</protein>
<reference evidence="2" key="1">
    <citation type="journal article" date="2023" name="GigaByte">
        <title>Genome assembly of the bearded iris, Iris pallida Lam.</title>
        <authorList>
            <person name="Bruccoleri R.E."/>
            <person name="Oakeley E.J."/>
            <person name="Faust A.M.E."/>
            <person name="Altorfer M."/>
            <person name="Dessus-Babus S."/>
            <person name="Burckhardt D."/>
            <person name="Oertli M."/>
            <person name="Naumann U."/>
            <person name="Petersen F."/>
            <person name="Wong J."/>
        </authorList>
    </citation>
    <scope>NUCLEOTIDE SEQUENCE</scope>
    <source>
        <strain evidence="2">GSM-AAB239-AS_SAM_17_03QT</strain>
    </source>
</reference>
<keyword evidence="3" id="KW-1185">Reference proteome</keyword>
<sequence length="75" mass="8419">MTKTGGSTRSTSVSSTNSGSERFGSDALARRICWRGRRDLVMARHGEVWPRSCSDGGGLPRCRRRITGEWWVDDF</sequence>
<organism evidence="2 3">
    <name type="scientific">Iris pallida</name>
    <name type="common">Sweet iris</name>
    <dbReference type="NCBI Taxonomy" id="29817"/>
    <lineage>
        <taxon>Eukaryota</taxon>
        <taxon>Viridiplantae</taxon>
        <taxon>Streptophyta</taxon>
        <taxon>Embryophyta</taxon>
        <taxon>Tracheophyta</taxon>
        <taxon>Spermatophyta</taxon>
        <taxon>Magnoliopsida</taxon>
        <taxon>Liliopsida</taxon>
        <taxon>Asparagales</taxon>
        <taxon>Iridaceae</taxon>
        <taxon>Iridoideae</taxon>
        <taxon>Irideae</taxon>
        <taxon>Iris</taxon>
    </lineage>
</organism>
<gene>
    <name evidence="2" type="ORF">M6B38_314910</name>
</gene>
<feature type="compositionally biased region" description="Low complexity" evidence="1">
    <location>
        <begin position="1"/>
        <end position="20"/>
    </location>
</feature>
<accession>A0AAX6HEK2</accession>
<evidence type="ECO:0000313" key="3">
    <source>
        <dbReference type="Proteomes" id="UP001140949"/>
    </source>
</evidence>
<dbReference type="Proteomes" id="UP001140949">
    <property type="component" value="Unassembled WGS sequence"/>
</dbReference>